<protein>
    <recommendedName>
        <fullName evidence="2">alpha-L-rhamnosidase</fullName>
        <ecNumber evidence="2">3.2.1.40</ecNumber>
    </recommendedName>
</protein>
<evidence type="ECO:0000259" key="6">
    <source>
        <dbReference type="Pfam" id="PF17389"/>
    </source>
</evidence>
<evidence type="ECO:0000256" key="2">
    <source>
        <dbReference type="ARBA" id="ARBA00012652"/>
    </source>
</evidence>
<evidence type="ECO:0000259" key="4">
    <source>
        <dbReference type="Pfam" id="PF05592"/>
    </source>
</evidence>
<comment type="catalytic activity">
    <reaction evidence="1">
        <text>Hydrolysis of terminal non-reducing alpha-L-rhamnose residues in alpha-L-rhamnosides.</text>
        <dbReference type="EC" id="3.2.1.40"/>
    </reaction>
</comment>
<reference evidence="8 9" key="1">
    <citation type="journal article" date="2012" name="J. Bacteriol.">
        <title>Complete Genome Sequence of Paenibacillus mucilaginosus 3016, a Bacterium Functional as Microbial Fertilizer.</title>
        <authorList>
            <person name="Ma M."/>
            <person name="Wang Z."/>
            <person name="Li L."/>
            <person name="Jiang X."/>
            <person name="Guan D."/>
            <person name="Cao F."/>
            <person name="Chen H."/>
            <person name="Wang X."/>
            <person name="Shen D."/>
            <person name="Du B."/>
            <person name="Li J."/>
        </authorList>
    </citation>
    <scope>NUCLEOTIDE SEQUENCE [LARGE SCALE GENOMIC DNA]</scope>
    <source>
        <strain evidence="8 9">3016</strain>
    </source>
</reference>
<dbReference type="InterPro" id="IPR036116">
    <property type="entry name" value="FN3_sf"/>
</dbReference>
<feature type="domain" description="Alpha-L-rhamnosidase C-terminal" evidence="7">
    <location>
        <begin position="776"/>
        <end position="851"/>
    </location>
</feature>
<evidence type="ECO:0000259" key="7">
    <source>
        <dbReference type="Pfam" id="PF17390"/>
    </source>
</evidence>
<dbReference type="InterPro" id="IPR013737">
    <property type="entry name" value="Bac_rhamnosid_N"/>
</dbReference>
<dbReference type="InterPro" id="IPR008902">
    <property type="entry name" value="Rhamnosid_concanavalin"/>
</dbReference>
<dbReference type="GO" id="GO:0030596">
    <property type="term" value="F:alpha-L-rhamnosidase activity"/>
    <property type="evidence" value="ECO:0007669"/>
    <property type="project" value="UniProtKB-EC"/>
</dbReference>
<evidence type="ECO:0000259" key="5">
    <source>
        <dbReference type="Pfam" id="PF08531"/>
    </source>
</evidence>
<dbReference type="EC" id="3.2.1.40" evidence="2"/>
<dbReference type="Pfam" id="PF17390">
    <property type="entry name" value="Bac_rhamnosid_C"/>
    <property type="match status" value="1"/>
</dbReference>
<dbReference type="RefSeq" id="WP_014369450.1">
    <property type="nucleotide sequence ID" value="NC_016935.1"/>
</dbReference>
<dbReference type="AlphaFoldDB" id="H6NF23"/>
<dbReference type="Pfam" id="PF05592">
    <property type="entry name" value="Bac_rhamnosid"/>
    <property type="match status" value="1"/>
</dbReference>
<feature type="domain" description="Alpha-L-rhamnosidase six-hairpin glycosidase" evidence="6">
    <location>
        <begin position="432"/>
        <end position="774"/>
    </location>
</feature>
<dbReference type="InterPro" id="IPR008928">
    <property type="entry name" value="6-hairpin_glycosidase_sf"/>
</dbReference>
<dbReference type="STRING" id="1116391.PM3016_2134"/>
<dbReference type="KEGG" id="pmq:PM3016_2134"/>
<dbReference type="Gene3D" id="2.60.120.260">
    <property type="entry name" value="Galactose-binding domain-like"/>
    <property type="match status" value="2"/>
</dbReference>
<evidence type="ECO:0000256" key="3">
    <source>
        <dbReference type="ARBA" id="ARBA00022801"/>
    </source>
</evidence>
<organism evidence="8 9">
    <name type="scientific">Paenibacillus mucilaginosus 3016</name>
    <dbReference type="NCBI Taxonomy" id="1116391"/>
    <lineage>
        <taxon>Bacteria</taxon>
        <taxon>Bacillati</taxon>
        <taxon>Bacillota</taxon>
        <taxon>Bacilli</taxon>
        <taxon>Bacillales</taxon>
        <taxon>Paenibacillaceae</taxon>
        <taxon>Paenibacillus</taxon>
    </lineage>
</organism>
<feature type="domain" description="Alpha-L-rhamnosidase concanavalin-like" evidence="4">
    <location>
        <begin position="326"/>
        <end position="426"/>
    </location>
</feature>
<dbReference type="PANTHER" id="PTHR33307:SF6">
    <property type="entry name" value="ALPHA-RHAMNOSIDASE (EUROFUNG)-RELATED"/>
    <property type="match status" value="1"/>
</dbReference>
<dbReference type="InterPro" id="IPR035398">
    <property type="entry name" value="Bac_rhamnosid_C"/>
</dbReference>
<dbReference type="Pfam" id="PF08531">
    <property type="entry name" value="Bac_rhamnosid_N"/>
    <property type="match status" value="1"/>
</dbReference>
<dbReference type="EMBL" id="CP003235">
    <property type="protein sequence ID" value="AFC29030.1"/>
    <property type="molecule type" value="Genomic_DNA"/>
</dbReference>
<sequence length="900" mass="101287">MNHFAVTNLRVNYRKNPLGIDDLRPRLSWQMTSEKRGFIQSAYQIEVANQGDFMSVLVWDSGKIESDRNVHIEYAGPNLKSRTRYYFRVRVWDDQGSVTEWSEPSYWETALLTSGEWQASWITPSSSPQDADQEPCNYLRSDFTVPGQIVSARIYATSLGLYRLFVNGVPADDTLFNPGFTSYTKRLQYQTYDVTVLISQGANTIGCMLGNGWYKGYLAWEGKKEFFGANRAVLIQLHVTLSDGSERIIASDGSWRASTGPLLYSELYHGETYDARLEVDGWSSPGFDDQAWPNAAIHQASGSTLVAQENELTKVTEMLKPAAVITTPQGHTVLDMGQNMVGWVRFTVNAEAGTVITLQHAEVLDREGNFYTGNLRSAKQTVTYICRGGGEETYEPYFSFQGFRYVKVTGVPKEQLMDRFVGCVIHTDLEPTGSFACSDEFVNKLQKNIVWGQRGNFLDIPTDCPQRDERLGWTGDAQVFIRTAAYNMNIVPFFEKWLKDLAADQEADGRVPHVIPDIPAAGYGSSAWGDAAVICPWTLYECYGDTRVLETQYPSMKAWVEYMRAQGDNEYLWNTGFHFGDWLGLDAKENSYTGATPKDLIATAFYAYSTELLTKAASVIGRTEDAEEYRALHKRIVSAFRTEFVTPGGRVASPTQTAYVLALMFDLLEEKDRPRTARMLAQHIEENGTHLTTGFVGTPYLNLVLSRFGYTDLAYRLLLQQEYPSWLFSIVQGATTVWEHWDGIKQDGSFWSDDMNSYNHYAYGAIGDWLYQIVGGIDLAEPGYKKIRIQPEFGEHFTWADASYESIHGTIAVSWKREQGSTFEMNVTIPPNTTAEVVVPVSDRSRIAESGEQLDQISGLIRVDAAEEGLFLVIGSGSYRFTFDGGWRLGLVYRLPLGDF</sequence>
<dbReference type="InterPro" id="IPR012341">
    <property type="entry name" value="6hp_glycosidase-like_sf"/>
</dbReference>
<evidence type="ECO:0000313" key="9">
    <source>
        <dbReference type="Proteomes" id="UP000007523"/>
    </source>
</evidence>
<dbReference type="Pfam" id="PF25788">
    <property type="entry name" value="Ig_Rha78A_N"/>
    <property type="match status" value="1"/>
</dbReference>
<dbReference type="PIRSF" id="PIRSF010631">
    <property type="entry name" value="A-rhamnsds"/>
    <property type="match status" value="1"/>
</dbReference>
<dbReference type="GO" id="GO:0005975">
    <property type="term" value="P:carbohydrate metabolic process"/>
    <property type="evidence" value="ECO:0007669"/>
    <property type="project" value="InterPro"/>
</dbReference>
<dbReference type="SUPFAM" id="SSF48208">
    <property type="entry name" value="Six-hairpin glycosidases"/>
    <property type="match status" value="1"/>
</dbReference>
<dbReference type="Gene3D" id="2.60.40.10">
    <property type="entry name" value="Immunoglobulins"/>
    <property type="match status" value="1"/>
</dbReference>
<keyword evidence="9" id="KW-1185">Reference proteome</keyword>
<accession>H6NF23</accession>
<dbReference type="CDD" id="cd00063">
    <property type="entry name" value="FN3"/>
    <property type="match status" value="1"/>
</dbReference>
<dbReference type="HOGENOM" id="CLU_002926_1_1_9"/>
<dbReference type="Pfam" id="PF17389">
    <property type="entry name" value="Bac_rhamnosid6H"/>
    <property type="match status" value="1"/>
</dbReference>
<dbReference type="InterPro" id="IPR003961">
    <property type="entry name" value="FN3_dom"/>
</dbReference>
<feature type="domain" description="Bacterial alpha-L-rhamnosidase N-terminal" evidence="5">
    <location>
        <begin position="148"/>
        <end position="316"/>
    </location>
</feature>
<dbReference type="PANTHER" id="PTHR33307">
    <property type="entry name" value="ALPHA-RHAMNOSIDASE (EUROFUNG)"/>
    <property type="match status" value="1"/>
</dbReference>
<dbReference type="SUPFAM" id="SSF49265">
    <property type="entry name" value="Fibronectin type III"/>
    <property type="match status" value="1"/>
</dbReference>
<dbReference type="Gene3D" id="2.60.420.10">
    <property type="entry name" value="Maltose phosphorylase, domain 3"/>
    <property type="match status" value="1"/>
</dbReference>
<dbReference type="InterPro" id="IPR016007">
    <property type="entry name" value="Alpha_rhamnosid"/>
</dbReference>
<dbReference type="Proteomes" id="UP000007523">
    <property type="component" value="Chromosome"/>
</dbReference>
<name>H6NF23_9BACL</name>
<proteinExistence type="predicted"/>
<keyword evidence="3" id="KW-0378">Hydrolase</keyword>
<evidence type="ECO:0000313" key="8">
    <source>
        <dbReference type="EMBL" id="AFC29030.1"/>
    </source>
</evidence>
<evidence type="ECO:0000256" key="1">
    <source>
        <dbReference type="ARBA" id="ARBA00001445"/>
    </source>
</evidence>
<dbReference type="Gene3D" id="1.50.10.10">
    <property type="match status" value="1"/>
</dbReference>
<dbReference type="InterPro" id="IPR013783">
    <property type="entry name" value="Ig-like_fold"/>
</dbReference>
<dbReference type="InterPro" id="IPR035396">
    <property type="entry name" value="Bac_rhamnosid6H"/>
</dbReference>
<gene>
    <name evidence="8" type="ORF">PM3016_2134</name>
</gene>